<evidence type="ECO:0000313" key="2">
    <source>
        <dbReference type="EMBL" id="MBK1879136.1"/>
    </source>
</evidence>
<feature type="chain" id="PRO_5037022313" evidence="1">
    <location>
        <begin position="25"/>
        <end position="173"/>
    </location>
</feature>
<organism evidence="2 3">
    <name type="scientific">Pelagicoccus mobilis</name>
    <dbReference type="NCBI Taxonomy" id="415221"/>
    <lineage>
        <taxon>Bacteria</taxon>
        <taxon>Pseudomonadati</taxon>
        <taxon>Verrucomicrobiota</taxon>
        <taxon>Opitutia</taxon>
        <taxon>Puniceicoccales</taxon>
        <taxon>Pelagicoccaceae</taxon>
        <taxon>Pelagicoccus</taxon>
    </lineage>
</organism>
<evidence type="ECO:0000313" key="3">
    <source>
        <dbReference type="Proteomes" id="UP000617628"/>
    </source>
</evidence>
<feature type="signal peptide" evidence="1">
    <location>
        <begin position="1"/>
        <end position="24"/>
    </location>
</feature>
<dbReference type="AlphaFoldDB" id="A0A934S1Z1"/>
<dbReference type="RefSeq" id="WP_200357348.1">
    <property type="nucleotide sequence ID" value="NZ_JAENIL010000041.1"/>
</dbReference>
<keyword evidence="3" id="KW-1185">Reference proteome</keyword>
<name>A0A934S1Z1_9BACT</name>
<sequence>MKKNKVVLLVVMLASLLSNVSLQAQEDIDVEHFVDVVRETVKKDRIIVISESMRFEPHEAAVFWPIYEKYIEEMAVIQNARIDLIKDYFTDLEFETTGETATELTIRAFDLTEQRLKIRRKYYAQISTELDAAQATRFMQIDRVIDSAIDLKIAQAMPAFPTKLTEIMESATY</sequence>
<comment type="caution">
    <text evidence="2">The sequence shown here is derived from an EMBL/GenBank/DDBJ whole genome shotgun (WGS) entry which is preliminary data.</text>
</comment>
<gene>
    <name evidence="2" type="ORF">JIN87_19785</name>
</gene>
<protein>
    <submittedName>
        <fullName evidence="2">Uncharacterized protein</fullName>
    </submittedName>
</protein>
<keyword evidence="1" id="KW-0732">Signal</keyword>
<dbReference type="Proteomes" id="UP000617628">
    <property type="component" value="Unassembled WGS sequence"/>
</dbReference>
<proteinExistence type="predicted"/>
<dbReference type="EMBL" id="JAENIL010000041">
    <property type="protein sequence ID" value="MBK1879136.1"/>
    <property type="molecule type" value="Genomic_DNA"/>
</dbReference>
<accession>A0A934S1Z1</accession>
<reference evidence="2" key="1">
    <citation type="submission" date="2021-01" db="EMBL/GenBank/DDBJ databases">
        <title>Modified the classification status of verrucomicrobia.</title>
        <authorList>
            <person name="Feng X."/>
        </authorList>
    </citation>
    <scope>NUCLEOTIDE SEQUENCE</scope>
    <source>
        <strain evidence="2">KCTC 13126</strain>
    </source>
</reference>
<evidence type="ECO:0000256" key="1">
    <source>
        <dbReference type="SAM" id="SignalP"/>
    </source>
</evidence>